<evidence type="ECO:0000313" key="3">
    <source>
        <dbReference type="Proteomes" id="UP000812440"/>
    </source>
</evidence>
<comment type="caution">
    <text evidence="2">The sequence shown here is derived from an EMBL/GenBank/DDBJ whole genome shotgun (WGS) entry which is preliminary data.</text>
</comment>
<dbReference type="AlphaFoldDB" id="A0A8T2IKL2"/>
<proteinExistence type="predicted"/>
<dbReference type="EMBL" id="JAACNH010000122">
    <property type="protein sequence ID" value="KAG8431600.1"/>
    <property type="molecule type" value="Genomic_DNA"/>
</dbReference>
<feature type="region of interest" description="Disordered" evidence="1">
    <location>
        <begin position="1"/>
        <end position="24"/>
    </location>
</feature>
<accession>A0A8T2IKL2</accession>
<dbReference type="Proteomes" id="UP000812440">
    <property type="component" value="Unassembled WGS sequence"/>
</dbReference>
<keyword evidence="3" id="KW-1185">Reference proteome</keyword>
<sequence>MVKGAVSSGSAVVGRCSRESGFPNGRSLVSRGSVLDGCIVLSGSAVVGRCSWESGYSPMEDRWCLEVQC</sequence>
<name>A0A8T2IKL2_9PIPI</name>
<protein>
    <submittedName>
        <fullName evidence="2">Uncharacterized protein</fullName>
    </submittedName>
</protein>
<evidence type="ECO:0000256" key="1">
    <source>
        <dbReference type="SAM" id="MobiDB-lite"/>
    </source>
</evidence>
<gene>
    <name evidence="2" type="ORF">GDO86_018002</name>
</gene>
<evidence type="ECO:0000313" key="2">
    <source>
        <dbReference type="EMBL" id="KAG8431600.1"/>
    </source>
</evidence>
<reference evidence="2" key="1">
    <citation type="thesis" date="2020" institute="ProQuest LLC" country="789 East Eisenhower Parkway, Ann Arbor, MI, USA">
        <title>Comparative Genomics and Chromosome Evolution.</title>
        <authorList>
            <person name="Mudd A.B."/>
        </authorList>
    </citation>
    <scope>NUCLEOTIDE SEQUENCE</scope>
    <source>
        <strain evidence="2">Female2</strain>
        <tissue evidence="2">Blood</tissue>
    </source>
</reference>
<feature type="compositionally biased region" description="Low complexity" evidence="1">
    <location>
        <begin position="1"/>
        <end position="14"/>
    </location>
</feature>
<organism evidence="2 3">
    <name type="scientific">Hymenochirus boettgeri</name>
    <name type="common">Congo dwarf clawed frog</name>
    <dbReference type="NCBI Taxonomy" id="247094"/>
    <lineage>
        <taxon>Eukaryota</taxon>
        <taxon>Metazoa</taxon>
        <taxon>Chordata</taxon>
        <taxon>Craniata</taxon>
        <taxon>Vertebrata</taxon>
        <taxon>Euteleostomi</taxon>
        <taxon>Amphibia</taxon>
        <taxon>Batrachia</taxon>
        <taxon>Anura</taxon>
        <taxon>Pipoidea</taxon>
        <taxon>Pipidae</taxon>
        <taxon>Pipinae</taxon>
        <taxon>Hymenochirus</taxon>
    </lineage>
</organism>